<feature type="compositionally biased region" description="Low complexity" evidence="1">
    <location>
        <begin position="8"/>
        <end position="38"/>
    </location>
</feature>
<proteinExistence type="predicted"/>
<evidence type="ECO:0000313" key="3">
    <source>
        <dbReference type="Proteomes" id="UP001189429"/>
    </source>
</evidence>
<evidence type="ECO:0000313" key="2">
    <source>
        <dbReference type="EMBL" id="CAK0901844.1"/>
    </source>
</evidence>
<feature type="compositionally biased region" description="Basic residues" evidence="1">
    <location>
        <begin position="60"/>
        <end position="74"/>
    </location>
</feature>
<feature type="region of interest" description="Disordered" evidence="1">
    <location>
        <begin position="1"/>
        <end position="122"/>
    </location>
</feature>
<gene>
    <name evidence="2" type="ORF">PCOR1329_LOCUS78658</name>
</gene>
<sequence>EATAFQELGASRPAAGLRASARRGAQPHAAASAAAVSAEARHFWDAPHGPRAAPLSRSARAPRRAVQRRQRRAREHAGRLCAAQQEGPPPQGGGRHARGQQHPEGLPQEHQAMLGPRCFVPK</sequence>
<dbReference type="EMBL" id="CAUYUJ010020988">
    <property type="protein sequence ID" value="CAK0901844.1"/>
    <property type="molecule type" value="Genomic_DNA"/>
</dbReference>
<dbReference type="Proteomes" id="UP001189429">
    <property type="component" value="Unassembled WGS sequence"/>
</dbReference>
<organism evidence="2 3">
    <name type="scientific">Prorocentrum cordatum</name>
    <dbReference type="NCBI Taxonomy" id="2364126"/>
    <lineage>
        <taxon>Eukaryota</taxon>
        <taxon>Sar</taxon>
        <taxon>Alveolata</taxon>
        <taxon>Dinophyceae</taxon>
        <taxon>Prorocentrales</taxon>
        <taxon>Prorocentraceae</taxon>
        <taxon>Prorocentrum</taxon>
    </lineage>
</organism>
<comment type="caution">
    <text evidence="2">The sequence shown here is derived from an EMBL/GenBank/DDBJ whole genome shotgun (WGS) entry which is preliminary data.</text>
</comment>
<reference evidence="2" key="1">
    <citation type="submission" date="2023-10" db="EMBL/GenBank/DDBJ databases">
        <authorList>
            <person name="Chen Y."/>
            <person name="Shah S."/>
            <person name="Dougan E. K."/>
            <person name="Thang M."/>
            <person name="Chan C."/>
        </authorList>
    </citation>
    <scope>NUCLEOTIDE SEQUENCE [LARGE SCALE GENOMIC DNA]</scope>
</reference>
<keyword evidence="3" id="KW-1185">Reference proteome</keyword>
<protein>
    <submittedName>
        <fullName evidence="2">Uncharacterized protein</fullName>
    </submittedName>
</protein>
<evidence type="ECO:0000256" key="1">
    <source>
        <dbReference type="SAM" id="MobiDB-lite"/>
    </source>
</evidence>
<feature type="non-terminal residue" evidence="2">
    <location>
        <position position="1"/>
    </location>
</feature>
<name>A0ABN9XPK6_9DINO</name>
<accession>A0ABN9XPK6</accession>